<evidence type="ECO:0000313" key="3">
    <source>
        <dbReference type="Proteomes" id="UP000248066"/>
    </source>
</evidence>
<proteinExistence type="predicted"/>
<keyword evidence="1" id="KW-0472">Membrane</keyword>
<accession>A0A2W0H3R9</accession>
<dbReference type="OrthoDB" id="2887914at2"/>
<evidence type="ECO:0000313" key="2">
    <source>
        <dbReference type="EMBL" id="PYZ95827.1"/>
    </source>
</evidence>
<keyword evidence="1" id="KW-1133">Transmembrane helix</keyword>
<sequence>MTVTTGIPAIVCAFTMLTALYLHVLLERIFTRDKPSLKILHLPNFTFSWLMYGLPYIVLRGFIGGAIFEEGWLFVLYHAFLVPLPILIPVYLITAPLFHRALKRYVAVEGSNVIYIKRKLY</sequence>
<keyword evidence="1" id="KW-0812">Transmembrane</keyword>
<comment type="caution">
    <text evidence="2">The sequence shown here is derived from an EMBL/GenBank/DDBJ whole genome shotgun (WGS) entry which is preliminary data.</text>
</comment>
<keyword evidence="3" id="KW-1185">Reference proteome</keyword>
<feature type="transmembrane region" description="Helical" evidence="1">
    <location>
        <begin position="6"/>
        <end position="26"/>
    </location>
</feature>
<dbReference type="EMBL" id="PDOF01000003">
    <property type="protein sequence ID" value="PYZ95827.1"/>
    <property type="molecule type" value="Genomic_DNA"/>
</dbReference>
<gene>
    <name evidence="2" type="ORF">CR205_15695</name>
</gene>
<name>A0A2W0H3R9_9BACI</name>
<reference evidence="2 3" key="1">
    <citation type="submission" date="2017-10" db="EMBL/GenBank/DDBJ databases">
        <title>Bacillus sp. nov., a halophilic bacterium isolated from a Yangshapao Lake.</title>
        <authorList>
            <person name="Wang H."/>
        </authorList>
    </citation>
    <scope>NUCLEOTIDE SEQUENCE [LARGE SCALE GENOMIC DNA]</scope>
    <source>
        <strain evidence="2 3">YSP-3</strain>
    </source>
</reference>
<dbReference type="AlphaFoldDB" id="A0A2W0H3R9"/>
<dbReference type="Proteomes" id="UP000248066">
    <property type="component" value="Unassembled WGS sequence"/>
</dbReference>
<protein>
    <submittedName>
        <fullName evidence="2">Uncharacterized protein</fullName>
    </submittedName>
</protein>
<evidence type="ECO:0000256" key="1">
    <source>
        <dbReference type="SAM" id="Phobius"/>
    </source>
</evidence>
<dbReference type="RefSeq" id="WP_110521104.1">
    <property type="nucleotide sequence ID" value="NZ_PDOF01000003.1"/>
</dbReference>
<organism evidence="2 3">
    <name type="scientific">Alteribacter lacisalsi</name>
    <dbReference type="NCBI Taxonomy" id="2045244"/>
    <lineage>
        <taxon>Bacteria</taxon>
        <taxon>Bacillati</taxon>
        <taxon>Bacillota</taxon>
        <taxon>Bacilli</taxon>
        <taxon>Bacillales</taxon>
        <taxon>Bacillaceae</taxon>
        <taxon>Alteribacter</taxon>
    </lineage>
</organism>
<feature type="transmembrane region" description="Helical" evidence="1">
    <location>
        <begin position="74"/>
        <end position="94"/>
    </location>
</feature>
<feature type="transmembrane region" description="Helical" evidence="1">
    <location>
        <begin position="47"/>
        <end position="68"/>
    </location>
</feature>